<dbReference type="InterPro" id="IPR013078">
    <property type="entry name" value="His_Pase_superF_clade-1"/>
</dbReference>
<dbReference type="eggNOG" id="KOG4754">
    <property type="taxonomic scope" value="Eukaryota"/>
</dbReference>
<proteinExistence type="predicted"/>
<keyword evidence="2" id="KW-1185">Reference proteome</keyword>
<dbReference type="SUPFAM" id="SSF53254">
    <property type="entry name" value="Phosphoglycerate mutase-like"/>
    <property type="match status" value="1"/>
</dbReference>
<dbReference type="PaxDb" id="2903-EOD14731"/>
<reference evidence="2" key="1">
    <citation type="journal article" date="2013" name="Nature">
        <title>Pan genome of the phytoplankton Emiliania underpins its global distribution.</title>
        <authorList>
            <person name="Read B.A."/>
            <person name="Kegel J."/>
            <person name="Klute M.J."/>
            <person name="Kuo A."/>
            <person name="Lefebvre S.C."/>
            <person name="Maumus F."/>
            <person name="Mayer C."/>
            <person name="Miller J."/>
            <person name="Monier A."/>
            <person name="Salamov A."/>
            <person name="Young J."/>
            <person name="Aguilar M."/>
            <person name="Claverie J.M."/>
            <person name="Frickenhaus S."/>
            <person name="Gonzalez K."/>
            <person name="Herman E.K."/>
            <person name="Lin Y.C."/>
            <person name="Napier J."/>
            <person name="Ogata H."/>
            <person name="Sarno A.F."/>
            <person name="Shmutz J."/>
            <person name="Schroeder D."/>
            <person name="de Vargas C."/>
            <person name="Verret F."/>
            <person name="von Dassow P."/>
            <person name="Valentin K."/>
            <person name="Van de Peer Y."/>
            <person name="Wheeler G."/>
            <person name="Dacks J.B."/>
            <person name="Delwiche C.F."/>
            <person name="Dyhrman S.T."/>
            <person name="Glockner G."/>
            <person name="John U."/>
            <person name="Richards T."/>
            <person name="Worden A.Z."/>
            <person name="Zhang X."/>
            <person name="Grigoriev I.V."/>
            <person name="Allen A.E."/>
            <person name="Bidle K."/>
            <person name="Borodovsky M."/>
            <person name="Bowler C."/>
            <person name="Brownlee C."/>
            <person name="Cock J.M."/>
            <person name="Elias M."/>
            <person name="Gladyshev V.N."/>
            <person name="Groth M."/>
            <person name="Guda C."/>
            <person name="Hadaegh A."/>
            <person name="Iglesias-Rodriguez M.D."/>
            <person name="Jenkins J."/>
            <person name="Jones B.M."/>
            <person name="Lawson T."/>
            <person name="Leese F."/>
            <person name="Lindquist E."/>
            <person name="Lobanov A."/>
            <person name="Lomsadze A."/>
            <person name="Malik S.B."/>
            <person name="Marsh M.E."/>
            <person name="Mackinder L."/>
            <person name="Mock T."/>
            <person name="Mueller-Roeber B."/>
            <person name="Pagarete A."/>
            <person name="Parker M."/>
            <person name="Probert I."/>
            <person name="Quesneville H."/>
            <person name="Raines C."/>
            <person name="Rensing S.A."/>
            <person name="Riano-Pachon D.M."/>
            <person name="Richier S."/>
            <person name="Rokitta S."/>
            <person name="Shiraiwa Y."/>
            <person name="Soanes D.M."/>
            <person name="van der Giezen M."/>
            <person name="Wahlund T.M."/>
            <person name="Williams B."/>
            <person name="Wilson W."/>
            <person name="Wolfe G."/>
            <person name="Wurch L.L."/>
        </authorList>
    </citation>
    <scope>NUCLEOTIDE SEQUENCE</scope>
</reference>
<organism evidence="1 2">
    <name type="scientific">Emiliania huxleyi (strain CCMP1516)</name>
    <dbReference type="NCBI Taxonomy" id="280463"/>
    <lineage>
        <taxon>Eukaryota</taxon>
        <taxon>Haptista</taxon>
        <taxon>Haptophyta</taxon>
        <taxon>Prymnesiophyceae</taxon>
        <taxon>Isochrysidales</taxon>
        <taxon>Noelaerhabdaceae</taxon>
        <taxon>Emiliania</taxon>
    </lineage>
</organism>
<dbReference type="Proteomes" id="UP000013827">
    <property type="component" value="Unassembled WGS sequence"/>
</dbReference>
<dbReference type="SMART" id="SM00855">
    <property type="entry name" value="PGAM"/>
    <property type="match status" value="1"/>
</dbReference>
<dbReference type="CDD" id="cd07067">
    <property type="entry name" value="HP_PGM_like"/>
    <property type="match status" value="1"/>
</dbReference>
<dbReference type="OMA" id="GRWEDEF"/>
<dbReference type="EnsemblProtists" id="EOD14731">
    <property type="protein sequence ID" value="EOD14731"/>
    <property type="gene ID" value="EMIHUDRAFT_197255"/>
</dbReference>
<evidence type="ECO:0008006" key="3">
    <source>
        <dbReference type="Google" id="ProtNLM"/>
    </source>
</evidence>
<protein>
    <recommendedName>
        <fullName evidence="3">Phosphoglycerate mutase-like protein</fullName>
    </recommendedName>
</protein>
<evidence type="ECO:0000313" key="1">
    <source>
        <dbReference type="EnsemblProtists" id="EOD14731"/>
    </source>
</evidence>
<dbReference type="HOGENOM" id="CLU_039184_4_1_1"/>
<dbReference type="GeneID" id="17260935"/>
<name>A0A0D3ITZ6_EMIH1</name>
<accession>A0A0D3ITZ6</accession>
<dbReference type="GO" id="GO:0005737">
    <property type="term" value="C:cytoplasm"/>
    <property type="evidence" value="ECO:0007669"/>
    <property type="project" value="TreeGrafter"/>
</dbReference>
<dbReference type="RefSeq" id="XP_005767160.1">
    <property type="nucleotide sequence ID" value="XM_005767103.1"/>
</dbReference>
<sequence>MNRTLTGPDQQHSRNHLEKLLPSIGQICRSPFVVRVLDQPPSGAAGGDVKLVHWIRHGQGFHNLLSDLYKEHGIQGKPYLRPELHDPPLTAVGREQAVALRSTTQSLSPSLVVVSPLARATKTALLAFDHLVGRVPFLAHESCREISGVNACDGRRSAKKDFPDVDYSLMPSDEDAFFDPAVRESQAALAERGYAFLAWLRSREEGEVAVGTHSAFLFALLNAAVVADDEPGTGLRAWFAAGELRSTWIRFEPS</sequence>
<dbReference type="Gene3D" id="3.40.50.1240">
    <property type="entry name" value="Phosphoglycerate mutase-like"/>
    <property type="match status" value="1"/>
</dbReference>
<dbReference type="PANTHER" id="PTHR48100:SF61">
    <property type="entry name" value="PHOSPHOGLYCERATE MUTASE"/>
    <property type="match status" value="1"/>
</dbReference>
<dbReference type="GO" id="GO:0016791">
    <property type="term" value="F:phosphatase activity"/>
    <property type="evidence" value="ECO:0007669"/>
    <property type="project" value="TreeGrafter"/>
</dbReference>
<reference evidence="1" key="2">
    <citation type="submission" date="2024-10" db="UniProtKB">
        <authorList>
            <consortium name="EnsemblProtists"/>
        </authorList>
    </citation>
    <scope>IDENTIFICATION</scope>
</reference>
<dbReference type="KEGG" id="ehx:EMIHUDRAFT_197255"/>
<dbReference type="InterPro" id="IPR029033">
    <property type="entry name" value="His_PPase_superfam"/>
</dbReference>
<dbReference type="Pfam" id="PF00300">
    <property type="entry name" value="His_Phos_1"/>
    <property type="match status" value="1"/>
</dbReference>
<dbReference type="InterPro" id="IPR050275">
    <property type="entry name" value="PGM_Phosphatase"/>
</dbReference>
<dbReference type="AlphaFoldDB" id="A0A0D3ITZ6"/>
<evidence type="ECO:0000313" key="2">
    <source>
        <dbReference type="Proteomes" id="UP000013827"/>
    </source>
</evidence>
<dbReference type="PANTHER" id="PTHR48100">
    <property type="entry name" value="BROAD-SPECIFICITY PHOSPHATASE YOR283W-RELATED"/>
    <property type="match status" value="1"/>
</dbReference>